<dbReference type="EMBL" id="JACJQH010000051">
    <property type="protein sequence ID" value="MBD2199017.1"/>
    <property type="molecule type" value="Genomic_DNA"/>
</dbReference>
<organism evidence="6 7">
    <name type="scientific">Calothrix parietina FACHB-288</name>
    <dbReference type="NCBI Taxonomy" id="2692896"/>
    <lineage>
        <taxon>Bacteria</taxon>
        <taxon>Bacillati</taxon>
        <taxon>Cyanobacteriota</taxon>
        <taxon>Cyanophyceae</taxon>
        <taxon>Nostocales</taxon>
        <taxon>Calotrichaceae</taxon>
        <taxon>Calothrix</taxon>
    </lineage>
</organism>
<dbReference type="PANTHER" id="PTHR46743">
    <property type="entry name" value="TEICHOIC ACIDS EXPORT ATP-BINDING PROTEIN TAGH"/>
    <property type="match status" value="1"/>
</dbReference>
<sequence>MGEEIAISLKNVSKCYKRYAHPVDRLKELLLPGKTYAQEFWALTGISFEVIKGETMGIIGRNGAGKSTLLQLICKTLTPTSGELQVNGRVAALLELGAGFNPEFTGRENVYMNGAIMGLSKQEVDERFEQIAAFADIGDFIEQPVKTYSSGMYVRLAFASAIHIDPDILIVDEALAVGDMFFQAKCMARMRKMMEAGVTVLFVSHDIGAVKSMCRSCIYLEEGTIFHIGNSESVVNQYLKKTREQLESLIQPDILITAKNTQQENLEEPISEASAEIDFWQLPNTGYGSKKSILEKYRVLDSDGNKSDSFDWSEKITIQILAKFFVSAKNYSIGFLIRDIYGLDLFGTNLRYEAANLPELQINQRLLATFTFDLMLQPGTYTLTLGVSVINEDNVEDICDWQDNIYVFKINKLNNLTPETKVYIPTKTEFSIVL</sequence>
<keyword evidence="3" id="KW-0547">Nucleotide-binding</keyword>
<comment type="similarity">
    <text evidence="1">Belongs to the ABC transporter superfamily.</text>
</comment>
<dbReference type="InterPro" id="IPR003439">
    <property type="entry name" value="ABC_transporter-like_ATP-bd"/>
</dbReference>
<gene>
    <name evidence="6" type="ORF">H6G24_26640</name>
</gene>
<evidence type="ECO:0000313" key="6">
    <source>
        <dbReference type="EMBL" id="MBD2199017.1"/>
    </source>
</evidence>
<evidence type="ECO:0000256" key="1">
    <source>
        <dbReference type="ARBA" id="ARBA00005417"/>
    </source>
</evidence>
<name>A0ABR8AG53_9CYAN</name>
<evidence type="ECO:0000256" key="4">
    <source>
        <dbReference type="ARBA" id="ARBA00022840"/>
    </source>
</evidence>
<keyword evidence="4 6" id="KW-0067">ATP-binding</keyword>
<protein>
    <submittedName>
        <fullName evidence="6">ABC transporter ATP-binding protein</fullName>
    </submittedName>
</protein>
<reference evidence="6 7" key="1">
    <citation type="journal article" date="2020" name="ISME J.">
        <title>Comparative genomics reveals insights into cyanobacterial evolution and habitat adaptation.</title>
        <authorList>
            <person name="Chen M.Y."/>
            <person name="Teng W.K."/>
            <person name="Zhao L."/>
            <person name="Hu C.X."/>
            <person name="Zhou Y.K."/>
            <person name="Han B.P."/>
            <person name="Song L.R."/>
            <person name="Shu W.S."/>
        </authorList>
    </citation>
    <scope>NUCLEOTIDE SEQUENCE [LARGE SCALE GENOMIC DNA]</scope>
    <source>
        <strain evidence="6 7">FACHB-288</strain>
    </source>
</reference>
<evidence type="ECO:0000256" key="2">
    <source>
        <dbReference type="ARBA" id="ARBA00022448"/>
    </source>
</evidence>
<proteinExistence type="inferred from homology"/>
<dbReference type="PROSITE" id="PS50893">
    <property type="entry name" value="ABC_TRANSPORTER_2"/>
    <property type="match status" value="1"/>
</dbReference>
<evidence type="ECO:0000313" key="7">
    <source>
        <dbReference type="Proteomes" id="UP000658514"/>
    </source>
</evidence>
<dbReference type="Proteomes" id="UP000658514">
    <property type="component" value="Unassembled WGS sequence"/>
</dbReference>
<accession>A0ABR8AG53</accession>
<dbReference type="InterPro" id="IPR003593">
    <property type="entry name" value="AAA+_ATPase"/>
</dbReference>
<dbReference type="Gene3D" id="2.70.50.60">
    <property type="entry name" value="abc- transporter (atp binding component) like domain"/>
    <property type="match status" value="1"/>
</dbReference>
<dbReference type="PANTHER" id="PTHR46743:SF2">
    <property type="entry name" value="TEICHOIC ACIDS EXPORT ATP-BINDING PROTEIN TAGH"/>
    <property type="match status" value="1"/>
</dbReference>
<dbReference type="CDD" id="cd03220">
    <property type="entry name" value="ABC_KpsT_Wzt"/>
    <property type="match status" value="1"/>
</dbReference>
<keyword evidence="7" id="KW-1185">Reference proteome</keyword>
<dbReference type="Gene3D" id="3.40.50.300">
    <property type="entry name" value="P-loop containing nucleotide triphosphate hydrolases"/>
    <property type="match status" value="1"/>
</dbReference>
<dbReference type="SMART" id="SM00382">
    <property type="entry name" value="AAA"/>
    <property type="match status" value="1"/>
</dbReference>
<dbReference type="GO" id="GO:0005524">
    <property type="term" value="F:ATP binding"/>
    <property type="evidence" value="ECO:0007669"/>
    <property type="project" value="UniProtKB-KW"/>
</dbReference>
<dbReference type="InterPro" id="IPR050683">
    <property type="entry name" value="Bact_Polysacc_Export_ATP-bd"/>
</dbReference>
<dbReference type="InterPro" id="IPR029439">
    <property type="entry name" value="Wzt_C"/>
</dbReference>
<evidence type="ECO:0000256" key="3">
    <source>
        <dbReference type="ARBA" id="ARBA00022741"/>
    </source>
</evidence>
<dbReference type="Pfam" id="PF14524">
    <property type="entry name" value="Wzt_C"/>
    <property type="match status" value="1"/>
</dbReference>
<dbReference type="RefSeq" id="WP_190547948.1">
    <property type="nucleotide sequence ID" value="NZ_CAWPNO010000086.1"/>
</dbReference>
<dbReference type="Pfam" id="PF00005">
    <property type="entry name" value="ABC_tran"/>
    <property type="match status" value="1"/>
</dbReference>
<dbReference type="InterPro" id="IPR015860">
    <property type="entry name" value="ABC_transpr_TagH-like"/>
</dbReference>
<dbReference type="SUPFAM" id="SSF52540">
    <property type="entry name" value="P-loop containing nucleoside triphosphate hydrolases"/>
    <property type="match status" value="1"/>
</dbReference>
<dbReference type="InterPro" id="IPR027417">
    <property type="entry name" value="P-loop_NTPase"/>
</dbReference>
<dbReference type="CDD" id="cd10147">
    <property type="entry name" value="Wzt_C-like"/>
    <property type="match status" value="1"/>
</dbReference>
<keyword evidence="2" id="KW-0813">Transport</keyword>
<comment type="caution">
    <text evidence="6">The sequence shown here is derived from an EMBL/GenBank/DDBJ whole genome shotgun (WGS) entry which is preliminary data.</text>
</comment>
<feature type="domain" description="ABC transporter" evidence="5">
    <location>
        <begin position="7"/>
        <end position="247"/>
    </location>
</feature>
<evidence type="ECO:0000259" key="5">
    <source>
        <dbReference type="PROSITE" id="PS50893"/>
    </source>
</evidence>